<dbReference type="AlphaFoldDB" id="A0A8J2T1T6"/>
<keyword evidence="4 6" id="KW-1133">Transmembrane helix</keyword>
<evidence type="ECO:0000313" key="7">
    <source>
        <dbReference type="EMBL" id="CAH0378770.1"/>
    </source>
</evidence>
<dbReference type="InterPro" id="IPR008429">
    <property type="entry name" value="CLPTM1"/>
</dbReference>
<evidence type="ECO:0000256" key="1">
    <source>
        <dbReference type="ARBA" id="ARBA00004141"/>
    </source>
</evidence>
<feature type="transmembrane region" description="Helical" evidence="6">
    <location>
        <begin position="433"/>
        <end position="451"/>
    </location>
</feature>
<keyword evidence="5 6" id="KW-0472">Membrane</keyword>
<feature type="transmembrane region" description="Helical" evidence="6">
    <location>
        <begin position="353"/>
        <end position="377"/>
    </location>
</feature>
<evidence type="ECO:0000256" key="5">
    <source>
        <dbReference type="ARBA" id="ARBA00023136"/>
    </source>
</evidence>
<evidence type="ECO:0000256" key="2">
    <source>
        <dbReference type="ARBA" id="ARBA00009310"/>
    </source>
</evidence>
<keyword evidence="3 6" id="KW-0812">Transmembrane</keyword>
<dbReference type="Pfam" id="PF05602">
    <property type="entry name" value="CLPTM1"/>
    <property type="match status" value="1"/>
</dbReference>
<dbReference type="GO" id="GO:0012505">
    <property type="term" value="C:endomembrane system"/>
    <property type="evidence" value="ECO:0007669"/>
    <property type="project" value="TreeGrafter"/>
</dbReference>
<keyword evidence="8" id="KW-1185">Reference proteome</keyword>
<comment type="caution">
    <text evidence="7">The sequence shown here is derived from an EMBL/GenBank/DDBJ whole genome shotgun (WGS) entry which is preliminary data.</text>
</comment>
<dbReference type="OrthoDB" id="378564at2759"/>
<proteinExistence type="inferred from homology"/>
<dbReference type="GO" id="GO:0016020">
    <property type="term" value="C:membrane"/>
    <property type="evidence" value="ECO:0007669"/>
    <property type="project" value="UniProtKB-SubCell"/>
</dbReference>
<comment type="subcellular location">
    <subcellularLocation>
        <location evidence="1">Membrane</location>
        <topology evidence="1">Multi-pass membrane protein</topology>
    </subcellularLocation>
</comment>
<dbReference type="EMBL" id="CAKKNE010000006">
    <property type="protein sequence ID" value="CAH0378770.1"/>
    <property type="molecule type" value="Genomic_DNA"/>
</dbReference>
<evidence type="ECO:0000256" key="4">
    <source>
        <dbReference type="ARBA" id="ARBA00022989"/>
    </source>
</evidence>
<feature type="transmembrane region" description="Helical" evidence="6">
    <location>
        <begin position="457"/>
        <end position="478"/>
    </location>
</feature>
<comment type="similarity">
    <text evidence="2">Belongs to the CLPTM1 family.</text>
</comment>
<dbReference type="PANTHER" id="PTHR21347:SF0">
    <property type="entry name" value="LIPID SCRAMBLASE CLPTM1L"/>
    <property type="match status" value="1"/>
</dbReference>
<feature type="transmembrane region" description="Helical" evidence="6">
    <location>
        <begin position="321"/>
        <end position="341"/>
    </location>
</feature>
<evidence type="ECO:0008006" key="9">
    <source>
        <dbReference type="Google" id="ProtNLM"/>
    </source>
</evidence>
<gene>
    <name evidence="7" type="ORF">PECAL_6P03680</name>
</gene>
<organism evidence="7 8">
    <name type="scientific">Pelagomonas calceolata</name>
    <dbReference type="NCBI Taxonomy" id="35677"/>
    <lineage>
        <taxon>Eukaryota</taxon>
        <taxon>Sar</taxon>
        <taxon>Stramenopiles</taxon>
        <taxon>Ochrophyta</taxon>
        <taxon>Pelagophyceae</taxon>
        <taxon>Pelagomonadales</taxon>
        <taxon>Pelagomonadaceae</taxon>
        <taxon>Pelagomonas</taxon>
    </lineage>
</organism>
<evidence type="ECO:0000313" key="8">
    <source>
        <dbReference type="Proteomes" id="UP000789595"/>
    </source>
</evidence>
<evidence type="ECO:0000256" key="3">
    <source>
        <dbReference type="ARBA" id="ARBA00022692"/>
    </source>
</evidence>
<reference evidence="7" key="1">
    <citation type="submission" date="2021-11" db="EMBL/GenBank/DDBJ databases">
        <authorList>
            <consortium name="Genoscope - CEA"/>
            <person name="William W."/>
        </authorList>
    </citation>
    <scope>NUCLEOTIDE SEQUENCE</scope>
</reference>
<dbReference type="PANTHER" id="PTHR21347">
    <property type="entry name" value="CLEFT LIP AND PALATE ASSOCIATED TRANSMEMBRANE PROTEIN-RELATED"/>
    <property type="match status" value="1"/>
</dbReference>
<evidence type="ECO:0000256" key="6">
    <source>
        <dbReference type="SAM" id="Phobius"/>
    </source>
</evidence>
<sequence length="589" mass="67450">MAEAEEEQPDNGFGLQRVVMIFLITQSMTRLLFGAPQTAPGAPIEEREPSDFEKWAKSKMPEQPPPAPRFASHDMDGVRLPPHMNTWGERHRFWLHAFYGCSNATDDLTALWSEGDLDYSFDSSNARTVTLQLWRHNASECLQRVWNNQTIYLHLFATANETCCSTYDMHSVHELTTYKQLPRGKKGRSLLDEAAEEAEYDDRPVIHWKPSLDVRIPMLPPQFPRGGIPDPISRLLTFDNSGDYLPPLHKDEFWLLHKLLVPVNDTVEALNLTCSFEIDGTIKWQLKSSMEQSWRQQAKLGMGSDGENDMLREMLLETQPWVLVVTFIVSILHTVFEFLAFRNNVSFWRNKKTLVGLSARTIAWNALCQLIVMLYLLDNDTSWMVLFSSGMGLLTEIWKLTKAVTWENGSIRLEESYAESPTKAYDDVATSHLMYSLAPLLVGYSCYSLVTDLHKGWYSWLVSSAVGFIYAFGFVMMTPQLYINYRLRSVAHLPWRAMVYKSLNTFIDDIFAFIIKQPTLRRLACLRDDVIFLATLYQRWIYPIDKSRINEFGQGGDEDADEVDARKLAAAERPLAVLDRVEPAEAPAS</sequence>
<accession>A0A8J2T1T6</accession>
<name>A0A8J2T1T6_9STRA</name>
<dbReference type="Proteomes" id="UP000789595">
    <property type="component" value="Unassembled WGS sequence"/>
</dbReference>
<protein>
    <recommendedName>
        <fullName evidence="9">Cleft lip and palate transmembrane protein 1</fullName>
    </recommendedName>
</protein>